<gene>
    <name evidence="1" type="ORF">TM448A01933_0008</name>
</gene>
<organism evidence="1">
    <name type="scientific">viral metagenome</name>
    <dbReference type="NCBI Taxonomy" id="1070528"/>
    <lineage>
        <taxon>unclassified sequences</taxon>
        <taxon>metagenomes</taxon>
        <taxon>organismal metagenomes</taxon>
    </lineage>
</organism>
<proteinExistence type="predicted"/>
<name>A0A6H1ZUN5_9ZZZZ</name>
<protein>
    <submittedName>
        <fullName evidence="1">Uncharacterized protein</fullName>
    </submittedName>
</protein>
<accession>A0A6H1ZUN5</accession>
<dbReference type="EMBL" id="MT144229">
    <property type="protein sequence ID" value="QJA50985.1"/>
    <property type="molecule type" value="Genomic_DNA"/>
</dbReference>
<reference evidence="1" key="1">
    <citation type="submission" date="2020-03" db="EMBL/GenBank/DDBJ databases">
        <title>The deep terrestrial virosphere.</title>
        <authorList>
            <person name="Holmfeldt K."/>
            <person name="Nilsson E."/>
            <person name="Simone D."/>
            <person name="Lopez-Fernandez M."/>
            <person name="Wu X."/>
            <person name="de Brujin I."/>
            <person name="Lundin D."/>
            <person name="Andersson A."/>
            <person name="Bertilsson S."/>
            <person name="Dopson M."/>
        </authorList>
    </citation>
    <scope>NUCLEOTIDE SEQUENCE</scope>
    <source>
        <strain evidence="1">TM448A01933</strain>
    </source>
</reference>
<dbReference type="AlphaFoldDB" id="A0A6H1ZUN5"/>
<sequence length="235" mass="24892">MSYERPQSPLDGVHWVEDFISNDSVADAAIGQQRWELVTIGNASTITNLTATDGGAIHIVTAATADGDGEVLRSFTDGLVINGGAGGFSFRAKLVDQIASNNFRIGLDDSVTATSPTVGIWVDCDGGVISLQVDSADGGDLSIAASGVSTLTSGTTMVVATWHTFRVEWSGSNSVGGPRFVELFIDGEAAGSSLCLIDDDEEVEIKIAHWQDSGGALAVELDLDFFEFWQWIDRE</sequence>
<evidence type="ECO:0000313" key="1">
    <source>
        <dbReference type="EMBL" id="QJA50985.1"/>
    </source>
</evidence>